<comment type="pathway">
    <text evidence="2">Nucleotide-sugar biosynthesis; GDP-alpha-D-mannose biosynthesis; alpha-D-mannose 1-phosphate from D-fructose 6-phosphate: step 2/2.</text>
</comment>
<organism evidence="13 14">
    <name type="scientific">Bifidobacterium samirii</name>
    <dbReference type="NCBI Taxonomy" id="2306974"/>
    <lineage>
        <taxon>Bacteria</taxon>
        <taxon>Bacillati</taxon>
        <taxon>Actinomycetota</taxon>
        <taxon>Actinomycetes</taxon>
        <taxon>Bifidobacteriales</taxon>
        <taxon>Bifidobacteriaceae</taxon>
        <taxon>Bifidobacterium</taxon>
    </lineage>
</organism>
<dbReference type="EC" id="5.4.2.8" evidence="5"/>
<comment type="subcellular location">
    <subcellularLocation>
        <location evidence="1">Cytoplasm</location>
    </subcellularLocation>
</comment>
<feature type="binding site" evidence="12">
    <location>
        <position position="228"/>
    </location>
    <ligand>
        <name>Mg(2+)</name>
        <dbReference type="ChEBI" id="CHEBI:18420"/>
        <label>1</label>
    </ligand>
</feature>
<feature type="binding site" evidence="11">
    <location>
        <position position="144"/>
    </location>
    <ligand>
        <name>alpha-D-mannose 1-phosphate</name>
        <dbReference type="ChEBI" id="CHEBI:58409"/>
    </ligand>
</feature>
<dbReference type="Proteomes" id="UP000287470">
    <property type="component" value="Unassembled WGS sequence"/>
</dbReference>
<keyword evidence="6" id="KW-0963">Cytoplasm</keyword>
<reference evidence="13 14" key="1">
    <citation type="submission" date="2018-09" db="EMBL/GenBank/DDBJ databases">
        <title>Characterization of the phylogenetic diversity of five novel species belonging to the genus Bifidobacterium.</title>
        <authorList>
            <person name="Lugli G.A."/>
            <person name="Duranti S."/>
            <person name="Milani C."/>
        </authorList>
    </citation>
    <scope>NUCLEOTIDE SEQUENCE [LARGE SCALE GENOMIC DNA]</scope>
    <source>
        <strain evidence="13 14">2033B</strain>
    </source>
</reference>
<proteinExistence type="inferred from homology"/>
<comment type="subunit">
    <text evidence="4">Homodimer.</text>
</comment>
<evidence type="ECO:0000256" key="2">
    <source>
        <dbReference type="ARBA" id="ARBA00004699"/>
    </source>
</evidence>
<feature type="active site" description="Proton donor/acceptor" evidence="10">
    <location>
        <position position="27"/>
    </location>
</feature>
<evidence type="ECO:0000256" key="10">
    <source>
        <dbReference type="PIRSR" id="PIRSR605002-1"/>
    </source>
</evidence>
<dbReference type="GO" id="GO:0016791">
    <property type="term" value="F:phosphatase activity"/>
    <property type="evidence" value="ECO:0007669"/>
    <property type="project" value="UniProtKB-ARBA"/>
</dbReference>
<keyword evidence="9" id="KW-0413">Isomerase</keyword>
<keyword evidence="7 12" id="KW-0479">Metal-binding</keyword>
<name>A0A430FUH4_9BIFI</name>
<evidence type="ECO:0000256" key="3">
    <source>
        <dbReference type="ARBA" id="ARBA00009736"/>
    </source>
</evidence>
<dbReference type="Gene3D" id="3.30.1240.20">
    <property type="match status" value="1"/>
</dbReference>
<dbReference type="InterPro" id="IPR006379">
    <property type="entry name" value="HAD-SF_hydro_IIB"/>
</dbReference>
<evidence type="ECO:0000256" key="6">
    <source>
        <dbReference type="ARBA" id="ARBA00022490"/>
    </source>
</evidence>
<dbReference type="EMBL" id="QXGK01000007">
    <property type="protein sequence ID" value="RSX56970.1"/>
    <property type="molecule type" value="Genomic_DNA"/>
</dbReference>
<dbReference type="InterPro" id="IPR005002">
    <property type="entry name" value="PMM"/>
</dbReference>
<feature type="active site" description="Nucleophile" evidence="10">
    <location>
        <position position="25"/>
    </location>
</feature>
<dbReference type="Pfam" id="PF03332">
    <property type="entry name" value="PMM"/>
    <property type="match status" value="1"/>
</dbReference>
<comment type="similarity">
    <text evidence="3">Belongs to the eukaryotic PMM family.</text>
</comment>
<dbReference type="InterPro" id="IPR043169">
    <property type="entry name" value="PMM_cap"/>
</dbReference>
<feature type="binding site" evidence="12">
    <location>
        <position position="27"/>
    </location>
    <ligand>
        <name>Mg(2+)</name>
        <dbReference type="ChEBI" id="CHEBI:18420"/>
        <label>1</label>
    </ligand>
</feature>
<dbReference type="GO" id="GO:0009298">
    <property type="term" value="P:GDP-mannose biosynthetic process"/>
    <property type="evidence" value="ECO:0007669"/>
    <property type="project" value="UniProtKB-UniPathway"/>
</dbReference>
<dbReference type="RefSeq" id="WP_125968174.1">
    <property type="nucleotide sequence ID" value="NZ_QXGK01000007.1"/>
</dbReference>
<protein>
    <recommendedName>
        <fullName evidence="5">phosphomannomutase</fullName>
        <ecNumber evidence="5">5.4.2.8</ecNumber>
    </recommendedName>
</protein>
<sequence length="266" mass="29196">MREPRRWAHTDLDGIVAAMKAVAFDLDNTLASSKQPMSPAMAERFAALTHLTDVAVITGGRFSLVRSQILDMVEDRIDPTHLHLMPTSGTRYYRWDVAESAWELVYSHDLSADDRAASIASLERRARELGMWEEQVAGERIEDRGSQLTFSALGQLATPDDKARWDPDDAKKRRLAAAVAADVPHLKVRPGGYTSIDVSLPGLDKSYAVRELCLTLGITPDDLVFIGDRMTPGGNDYPAAQAGAVALIVTDPSDTLRLVDAILERL</sequence>
<comment type="cofactor">
    <cofactor evidence="12">
        <name>Mg(2+)</name>
        <dbReference type="ChEBI" id="CHEBI:18420"/>
    </cofactor>
</comment>
<keyword evidence="8 12" id="KW-0460">Magnesium</keyword>
<feature type="binding site" evidence="11">
    <location>
        <position position="197"/>
    </location>
    <ligand>
        <name>alpha-D-mannose 1-phosphate</name>
        <dbReference type="ChEBI" id="CHEBI:58409"/>
    </ligand>
</feature>
<dbReference type="InterPro" id="IPR036412">
    <property type="entry name" value="HAD-like_sf"/>
</dbReference>
<dbReference type="GO" id="GO:0004615">
    <property type="term" value="F:phosphomannomutase activity"/>
    <property type="evidence" value="ECO:0007669"/>
    <property type="project" value="UniProtKB-EC"/>
</dbReference>
<gene>
    <name evidence="13" type="ORF">D2E24_0915</name>
</gene>
<evidence type="ECO:0000313" key="14">
    <source>
        <dbReference type="Proteomes" id="UP000287470"/>
    </source>
</evidence>
<evidence type="ECO:0000256" key="9">
    <source>
        <dbReference type="ARBA" id="ARBA00023235"/>
    </source>
</evidence>
<dbReference type="GO" id="GO:0005737">
    <property type="term" value="C:cytoplasm"/>
    <property type="evidence" value="ECO:0007669"/>
    <property type="project" value="UniProtKB-SubCell"/>
</dbReference>
<evidence type="ECO:0000256" key="7">
    <source>
        <dbReference type="ARBA" id="ARBA00022723"/>
    </source>
</evidence>
<feature type="binding site" evidence="11">
    <location>
        <position position="195"/>
    </location>
    <ligand>
        <name>alpha-D-mannose 1-phosphate</name>
        <dbReference type="ChEBI" id="CHEBI:58409"/>
    </ligand>
</feature>
<accession>A0A430FUH4</accession>
<dbReference type="SUPFAM" id="SSF56784">
    <property type="entry name" value="HAD-like"/>
    <property type="match status" value="1"/>
</dbReference>
<evidence type="ECO:0000256" key="12">
    <source>
        <dbReference type="PIRSR" id="PIRSR605002-3"/>
    </source>
</evidence>
<dbReference type="NCBIfam" id="TIGR01484">
    <property type="entry name" value="HAD-SF-IIB"/>
    <property type="match status" value="1"/>
</dbReference>
<evidence type="ECO:0000256" key="8">
    <source>
        <dbReference type="ARBA" id="ARBA00022842"/>
    </source>
</evidence>
<dbReference type="GO" id="GO:0046872">
    <property type="term" value="F:metal ion binding"/>
    <property type="evidence" value="ECO:0007669"/>
    <property type="project" value="UniProtKB-KW"/>
</dbReference>
<comment type="caution">
    <text evidence="13">The sequence shown here is derived from an EMBL/GenBank/DDBJ whole genome shotgun (WGS) entry which is preliminary data.</text>
</comment>
<keyword evidence="14" id="KW-1185">Reference proteome</keyword>
<dbReference type="Gene3D" id="3.40.50.1000">
    <property type="entry name" value="HAD superfamily/HAD-like"/>
    <property type="match status" value="1"/>
</dbReference>
<evidence type="ECO:0000256" key="4">
    <source>
        <dbReference type="ARBA" id="ARBA00011738"/>
    </source>
</evidence>
<dbReference type="UniPathway" id="UPA00126">
    <property type="reaction ID" value="UER00424"/>
</dbReference>
<evidence type="ECO:0000256" key="1">
    <source>
        <dbReference type="ARBA" id="ARBA00004496"/>
    </source>
</evidence>
<feature type="binding site" evidence="12">
    <location>
        <position position="25"/>
    </location>
    <ligand>
        <name>Mg(2+)</name>
        <dbReference type="ChEBI" id="CHEBI:18420"/>
        <label>1</label>
    </ligand>
</feature>
<evidence type="ECO:0000256" key="11">
    <source>
        <dbReference type="PIRSR" id="PIRSR605002-2"/>
    </source>
</evidence>
<evidence type="ECO:0000313" key="13">
    <source>
        <dbReference type="EMBL" id="RSX56970.1"/>
    </source>
</evidence>
<dbReference type="OrthoDB" id="2241234at2"/>
<dbReference type="AlphaFoldDB" id="A0A430FUH4"/>
<evidence type="ECO:0000256" key="5">
    <source>
        <dbReference type="ARBA" id="ARBA00012730"/>
    </source>
</evidence>
<dbReference type="InterPro" id="IPR023214">
    <property type="entry name" value="HAD_sf"/>
</dbReference>